<evidence type="ECO:0000313" key="1">
    <source>
        <dbReference type="EMBL" id="GAI34463.1"/>
    </source>
</evidence>
<gene>
    <name evidence="1" type="ORF">S06H3_41892</name>
</gene>
<name>X1MT81_9ZZZZ</name>
<dbReference type="EMBL" id="BARV01025862">
    <property type="protein sequence ID" value="GAI34463.1"/>
    <property type="molecule type" value="Genomic_DNA"/>
</dbReference>
<dbReference type="Gene3D" id="1.10.600.10">
    <property type="entry name" value="Farnesyl Diphosphate Synthase"/>
    <property type="match status" value="1"/>
</dbReference>
<dbReference type="GO" id="GO:0008299">
    <property type="term" value="P:isoprenoid biosynthetic process"/>
    <property type="evidence" value="ECO:0007669"/>
    <property type="project" value="InterPro"/>
</dbReference>
<sequence length="171" mass="18890">YTTACAGQHLDLSLTSETTVSEDTYLRVASMKSASTIECACHIGALLATARQGSVDSFTLFGHNLGMASQIANDIQGINRGNDIIGRKITLPVVFALCHTEGEAHNQLDFAFNKQFEPMPDLTQTKDLLFTSGAIHYAMIKMEVFKQRALDILYELEKTGSNVERLRLFLE</sequence>
<reference evidence="1" key="1">
    <citation type="journal article" date="2014" name="Front. Microbiol.">
        <title>High frequency of phylogenetically diverse reductive dehalogenase-homologous genes in deep subseafloor sedimentary metagenomes.</title>
        <authorList>
            <person name="Kawai M."/>
            <person name="Futagami T."/>
            <person name="Toyoda A."/>
            <person name="Takaki Y."/>
            <person name="Nishi S."/>
            <person name="Hori S."/>
            <person name="Arai W."/>
            <person name="Tsubouchi T."/>
            <person name="Morono Y."/>
            <person name="Uchiyama I."/>
            <person name="Ito T."/>
            <person name="Fujiyama A."/>
            <person name="Inagaki F."/>
            <person name="Takami H."/>
        </authorList>
    </citation>
    <scope>NUCLEOTIDE SEQUENCE</scope>
    <source>
        <strain evidence="1">Expedition CK06-06</strain>
    </source>
</reference>
<dbReference type="PANTHER" id="PTHR12001">
    <property type="entry name" value="GERANYLGERANYL PYROPHOSPHATE SYNTHASE"/>
    <property type="match status" value="1"/>
</dbReference>
<accession>X1MT81</accession>
<protein>
    <submittedName>
        <fullName evidence="1">Uncharacterized protein</fullName>
    </submittedName>
</protein>
<dbReference type="PANTHER" id="PTHR12001:SF86">
    <property type="entry name" value="GERANYLGERANYL DIPHOSPHATE SYNTHASE"/>
    <property type="match status" value="1"/>
</dbReference>
<dbReference type="CDD" id="cd00867">
    <property type="entry name" value="Trans_IPPS"/>
    <property type="match status" value="1"/>
</dbReference>
<dbReference type="SUPFAM" id="SSF48576">
    <property type="entry name" value="Terpenoid synthases"/>
    <property type="match status" value="1"/>
</dbReference>
<organism evidence="1">
    <name type="scientific">marine sediment metagenome</name>
    <dbReference type="NCBI Taxonomy" id="412755"/>
    <lineage>
        <taxon>unclassified sequences</taxon>
        <taxon>metagenomes</taxon>
        <taxon>ecological metagenomes</taxon>
    </lineage>
</organism>
<dbReference type="GO" id="GO:0004659">
    <property type="term" value="F:prenyltransferase activity"/>
    <property type="evidence" value="ECO:0007669"/>
    <property type="project" value="InterPro"/>
</dbReference>
<dbReference type="AlphaFoldDB" id="X1MT81"/>
<feature type="non-terminal residue" evidence="1">
    <location>
        <position position="1"/>
    </location>
</feature>
<dbReference type="Pfam" id="PF00348">
    <property type="entry name" value="polyprenyl_synt"/>
    <property type="match status" value="1"/>
</dbReference>
<comment type="caution">
    <text evidence="1">The sequence shown here is derived from an EMBL/GenBank/DDBJ whole genome shotgun (WGS) entry which is preliminary data.</text>
</comment>
<proteinExistence type="predicted"/>
<dbReference type="InterPro" id="IPR000092">
    <property type="entry name" value="Polyprenyl_synt"/>
</dbReference>
<dbReference type="InterPro" id="IPR008949">
    <property type="entry name" value="Isoprenoid_synthase_dom_sf"/>
</dbReference>